<gene>
    <name evidence="2" type="ORF">Ccrd_000954</name>
</gene>
<accession>A0A103XU50</accession>
<dbReference type="Gramene" id="KVH96953">
    <property type="protein sequence ID" value="KVH96953"/>
    <property type="gene ID" value="Ccrd_000954"/>
</dbReference>
<proteinExistence type="predicted"/>
<evidence type="ECO:0000256" key="1">
    <source>
        <dbReference type="SAM" id="MobiDB-lite"/>
    </source>
</evidence>
<reference evidence="2 3" key="1">
    <citation type="journal article" date="2016" name="Sci. Rep.">
        <title>The genome sequence of the outbreeding globe artichoke constructed de novo incorporating a phase-aware low-pass sequencing strategy of F1 progeny.</title>
        <authorList>
            <person name="Scaglione D."/>
            <person name="Reyes-Chin-Wo S."/>
            <person name="Acquadro A."/>
            <person name="Froenicke L."/>
            <person name="Portis E."/>
            <person name="Beitel C."/>
            <person name="Tirone M."/>
            <person name="Mauro R."/>
            <person name="Lo Monaco A."/>
            <person name="Mauromicale G."/>
            <person name="Faccioli P."/>
            <person name="Cattivelli L."/>
            <person name="Rieseberg L."/>
            <person name="Michelmore R."/>
            <person name="Lanteri S."/>
        </authorList>
    </citation>
    <scope>NUCLEOTIDE SEQUENCE [LARGE SCALE GENOMIC DNA]</scope>
    <source>
        <strain evidence="2">2C</strain>
    </source>
</reference>
<feature type="compositionally biased region" description="Basic and acidic residues" evidence="1">
    <location>
        <begin position="1"/>
        <end position="14"/>
    </location>
</feature>
<evidence type="ECO:0000313" key="3">
    <source>
        <dbReference type="Proteomes" id="UP000243975"/>
    </source>
</evidence>
<keyword evidence="3" id="KW-1185">Reference proteome</keyword>
<dbReference type="Proteomes" id="UP000243975">
    <property type="component" value="Unassembled WGS sequence"/>
</dbReference>
<dbReference type="AlphaFoldDB" id="A0A103XU50"/>
<name>A0A103XU50_CYNCS</name>
<evidence type="ECO:0008006" key="4">
    <source>
        <dbReference type="Google" id="ProtNLM"/>
    </source>
</evidence>
<protein>
    <recommendedName>
        <fullName evidence="4">Retrotransposon gag domain-containing protein</fullName>
    </recommendedName>
</protein>
<sequence>MKKSEKSRLNDPQRNDPPNRALGYIPKLEFPKFNEIWMSSYIAIKKNVDWTEFIIDLSARFKDDVRLNVVKFKLQQTGYLESYVDEFENIRSVILQQNNMLPDSPST</sequence>
<dbReference type="EMBL" id="LEKV01003981">
    <property type="protein sequence ID" value="KVH96953.1"/>
    <property type="molecule type" value="Genomic_DNA"/>
</dbReference>
<feature type="region of interest" description="Disordered" evidence="1">
    <location>
        <begin position="1"/>
        <end position="20"/>
    </location>
</feature>
<organism evidence="2 3">
    <name type="scientific">Cynara cardunculus var. scolymus</name>
    <name type="common">Globe artichoke</name>
    <name type="synonym">Cynara scolymus</name>
    <dbReference type="NCBI Taxonomy" id="59895"/>
    <lineage>
        <taxon>Eukaryota</taxon>
        <taxon>Viridiplantae</taxon>
        <taxon>Streptophyta</taxon>
        <taxon>Embryophyta</taxon>
        <taxon>Tracheophyta</taxon>
        <taxon>Spermatophyta</taxon>
        <taxon>Magnoliopsida</taxon>
        <taxon>eudicotyledons</taxon>
        <taxon>Gunneridae</taxon>
        <taxon>Pentapetalae</taxon>
        <taxon>asterids</taxon>
        <taxon>campanulids</taxon>
        <taxon>Asterales</taxon>
        <taxon>Asteraceae</taxon>
        <taxon>Carduoideae</taxon>
        <taxon>Cardueae</taxon>
        <taxon>Carduinae</taxon>
        <taxon>Cynara</taxon>
    </lineage>
</organism>
<comment type="caution">
    <text evidence="2">The sequence shown here is derived from an EMBL/GenBank/DDBJ whole genome shotgun (WGS) entry which is preliminary data.</text>
</comment>
<evidence type="ECO:0000313" key="2">
    <source>
        <dbReference type="EMBL" id="KVH96953.1"/>
    </source>
</evidence>